<proteinExistence type="predicted"/>
<evidence type="ECO:0000313" key="1">
    <source>
        <dbReference type="EMBL" id="RYR45291.1"/>
    </source>
</evidence>
<dbReference type="InterPro" id="IPR036691">
    <property type="entry name" value="Endo/exonu/phosph_ase_sf"/>
</dbReference>
<dbReference type="SUPFAM" id="SSF56219">
    <property type="entry name" value="DNase I-like"/>
    <property type="match status" value="1"/>
</dbReference>
<organism evidence="1 2">
    <name type="scientific">Arachis hypogaea</name>
    <name type="common">Peanut</name>
    <dbReference type="NCBI Taxonomy" id="3818"/>
    <lineage>
        <taxon>Eukaryota</taxon>
        <taxon>Viridiplantae</taxon>
        <taxon>Streptophyta</taxon>
        <taxon>Embryophyta</taxon>
        <taxon>Tracheophyta</taxon>
        <taxon>Spermatophyta</taxon>
        <taxon>Magnoliopsida</taxon>
        <taxon>eudicotyledons</taxon>
        <taxon>Gunneridae</taxon>
        <taxon>Pentapetalae</taxon>
        <taxon>rosids</taxon>
        <taxon>fabids</taxon>
        <taxon>Fabales</taxon>
        <taxon>Fabaceae</taxon>
        <taxon>Papilionoideae</taxon>
        <taxon>50 kb inversion clade</taxon>
        <taxon>dalbergioids sensu lato</taxon>
        <taxon>Dalbergieae</taxon>
        <taxon>Pterocarpus clade</taxon>
        <taxon>Arachis</taxon>
    </lineage>
</organism>
<dbReference type="EMBL" id="SDMP01000007">
    <property type="protein sequence ID" value="RYR45291.1"/>
    <property type="molecule type" value="Genomic_DNA"/>
</dbReference>
<evidence type="ECO:0008006" key="3">
    <source>
        <dbReference type="Google" id="ProtNLM"/>
    </source>
</evidence>
<keyword evidence="2" id="KW-1185">Reference proteome</keyword>
<sequence length="177" mass="20470">MIILSWNYRGAASSAFCRTLKEFVGMHKPNVVILLETRCSGETAERTIRNCGFDHWHIKEAVGYSGGIWVMWKDPDLVINVIESKLQYDHMKVRSRDEKEWLLTAVKQADSPLWKEIVKLWPLLIENCNCNIGDGRKTLFWINRWVQDEECLITEKLLHTDDIDITATVADMTDESG</sequence>
<reference evidence="1 2" key="1">
    <citation type="submission" date="2019-01" db="EMBL/GenBank/DDBJ databases">
        <title>Sequencing of cultivated peanut Arachis hypogaea provides insights into genome evolution and oil improvement.</title>
        <authorList>
            <person name="Chen X."/>
        </authorList>
    </citation>
    <scope>NUCLEOTIDE SEQUENCE [LARGE SCALE GENOMIC DNA]</scope>
    <source>
        <strain evidence="2">cv. Fuhuasheng</strain>
        <tissue evidence="1">Leaves</tissue>
    </source>
</reference>
<dbReference type="AlphaFoldDB" id="A0A445C314"/>
<dbReference type="PANTHER" id="PTHR35218">
    <property type="entry name" value="RNASE H DOMAIN-CONTAINING PROTEIN"/>
    <property type="match status" value="1"/>
</dbReference>
<evidence type="ECO:0000313" key="2">
    <source>
        <dbReference type="Proteomes" id="UP000289738"/>
    </source>
</evidence>
<protein>
    <recommendedName>
        <fullName evidence="3">Endonuclease/exonuclease/phosphatase domain-containing protein</fullName>
    </recommendedName>
</protein>
<dbReference type="Gene3D" id="3.60.10.10">
    <property type="entry name" value="Endonuclease/exonuclease/phosphatase"/>
    <property type="match status" value="1"/>
</dbReference>
<gene>
    <name evidence="1" type="ORF">Ahy_A07g031128</name>
</gene>
<dbReference type="PANTHER" id="PTHR35218:SF9">
    <property type="entry name" value="ENDONUCLEASE_EXONUCLEASE_PHOSPHATASE DOMAIN-CONTAINING PROTEIN"/>
    <property type="match status" value="1"/>
</dbReference>
<accession>A0A445C314</accession>
<name>A0A445C314_ARAHY</name>
<comment type="caution">
    <text evidence="1">The sequence shown here is derived from an EMBL/GenBank/DDBJ whole genome shotgun (WGS) entry which is preliminary data.</text>
</comment>
<dbReference type="Proteomes" id="UP000289738">
    <property type="component" value="Chromosome A07"/>
</dbReference>